<keyword evidence="4" id="KW-0997">Cell inner membrane</keyword>
<feature type="transmembrane region" description="Helical" evidence="8">
    <location>
        <begin position="162"/>
        <end position="180"/>
    </location>
</feature>
<dbReference type="GO" id="GO:0022857">
    <property type="term" value="F:transmembrane transporter activity"/>
    <property type="evidence" value="ECO:0007669"/>
    <property type="project" value="InterPro"/>
</dbReference>
<dbReference type="PANTHER" id="PTHR32196">
    <property type="entry name" value="ABC TRANSPORTER PERMEASE PROTEIN YPHD-RELATED-RELATED"/>
    <property type="match status" value="1"/>
</dbReference>
<gene>
    <name evidence="9" type="ORF">EOS_22275</name>
</gene>
<keyword evidence="3" id="KW-1003">Cell membrane</keyword>
<feature type="transmembrane region" description="Helical" evidence="8">
    <location>
        <begin position="123"/>
        <end position="141"/>
    </location>
</feature>
<accession>A0A0J1CTT4</accession>
<feature type="transmembrane region" description="Helical" evidence="8">
    <location>
        <begin position="251"/>
        <end position="271"/>
    </location>
</feature>
<dbReference type="EMBL" id="AEJF01000136">
    <property type="protein sequence ID" value="KLU24014.1"/>
    <property type="molecule type" value="Genomic_DNA"/>
</dbReference>
<dbReference type="InterPro" id="IPR001851">
    <property type="entry name" value="ABC_transp_permease"/>
</dbReference>
<evidence type="ECO:0000256" key="1">
    <source>
        <dbReference type="ARBA" id="ARBA00004651"/>
    </source>
</evidence>
<keyword evidence="5 8" id="KW-0812">Transmembrane</keyword>
<proteinExistence type="predicted"/>
<comment type="subcellular location">
    <subcellularLocation>
        <location evidence="1">Cell membrane</location>
        <topology evidence="1">Multi-pass membrane protein</topology>
    </subcellularLocation>
</comment>
<dbReference type="RefSeq" id="WP_047848874.1">
    <property type="nucleotide sequence ID" value="NZ_AEJF01000136.1"/>
</dbReference>
<keyword evidence="7 8" id="KW-0472">Membrane</keyword>
<reference evidence="9 10" key="1">
    <citation type="journal article" date="2015" name="Genome Announc.">
        <title>Draft Genome Sequence of Burkholderia sp. Strain PML1(12), an Ectomycorrhizosphere-Inhabiting Bacterium with Effective Mineral-Weathering Ability.</title>
        <authorList>
            <person name="Uroz S."/>
            <person name="Oger P."/>
        </authorList>
    </citation>
    <scope>NUCLEOTIDE SEQUENCE [LARGE SCALE GENOMIC DNA]</scope>
    <source>
        <strain evidence="10">PML1(12)</strain>
    </source>
</reference>
<feature type="transmembrane region" description="Helical" evidence="8">
    <location>
        <begin position="47"/>
        <end position="70"/>
    </location>
</feature>
<keyword evidence="10" id="KW-1185">Reference proteome</keyword>
<evidence type="ECO:0000256" key="5">
    <source>
        <dbReference type="ARBA" id="ARBA00022692"/>
    </source>
</evidence>
<dbReference type="OrthoDB" id="8843934at2"/>
<evidence type="ECO:0000256" key="7">
    <source>
        <dbReference type="ARBA" id="ARBA00023136"/>
    </source>
</evidence>
<evidence type="ECO:0000256" key="3">
    <source>
        <dbReference type="ARBA" id="ARBA00022475"/>
    </source>
</evidence>
<dbReference type="PANTHER" id="PTHR32196:SF21">
    <property type="entry name" value="ABC TRANSPORTER PERMEASE PROTEIN YPHD-RELATED"/>
    <property type="match status" value="1"/>
</dbReference>
<name>A0A0J1CTT4_9BURK</name>
<feature type="transmembrane region" description="Helical" evidence="8">
    <location>
        <begin position="308"/>
        <end position="328"/>
    </location>
</feature>
<dbReference type="CDD" id="cd06579">
    <property type="entry name" value="TM_PBP1_transp_AraH_like"/>
    <property type="match status" value="1"/>
</dbReference>
<feature type="transmembrane region" description="Helical" evidence="8">
    <location>
        <begin position="334"/>
        <end position="352"/>
    </location>
</feature>
<comment type="caution">
    <text evidence="9">The sequence shown here is derived from an EMBL/GenBank/DDBJ whole genome shotgun (WGS) entry which is preliminary data.</text>
</comment>
<keyword evidence="6 8" id="KW-1133">Transmembrane helix</keyword>
<feature type="transmembrane region" description="Helical" evidence="8">
    <location>
        <begin position="200"/>
        <end position="223"/>
    </location>
</feature>
<dbReference type="AlphaFoldDB" id="A0A0J1CTT4"/>
<dbReference type="Pfam" id="PF02653">
    <property type="entry name" value="BPD_transp_2"/>
    <property type="match status" value="1"/>
</dbReference>
<evidence type="ECO:0000313" key="10">
    <source>
        <dbReference type="Proteomes" id="UP000035963"/>
    </source>
</evidence>
<keyword evidence="2" id="KW-0813">Transport</keyword>
<dbReference type="Proteomes" id="UP000035963">
    <property type="component" value="Unassembled WGS sequence"/>
</dbReference>
<protein>
    <submittedName>
        <fullName evidence="9">Sugar ABC transporter permease</fullName>
    </submittedName>
</protein>
<feature type="transmembrane region" description="Helical" evidence="8">
    <location>
        <begin position="82"/>
        <end position="111"/>
    </location>
</feature>
<evidence type="ECO:0000256" key="2">
    <source>
        <dbReference type="ARBA" id="ARBA00022448"/>
    </source>
</evidence>
<evidence type="ECO:0000256" key="8">
    <source>
        <dbReference type="SAM" id="Phobius"/>
    </source>
</evidence>
<dbReference type="PATRIC" id="fig|908627.4.peg.4975"/>
<evidence type="ECO:0000256" key="6">
    <source>
        <dbReference type="ARBA" id="ARBA00022989"/>
    </source>
</evidence>
<evidence type="ECO:0000256" key="4">
    <source>
        <dbReference type="ARBA" id="ARBA00022519"/>
    </source>
</evidence>
<evidence type="ECO:0000313" key="9">
    <source>
        <dbReference type="EMBL" id="KLU24014.1"/>
    </source>
</evidence>
<sequence>MSESLHRVAQTSQGASALSPALAEVAPQMRQLSFTARLVRNPEWFTFGLIVVTCLVVGTLNPRFFQFATLFDLLHSGTTVSLFALGTLVVLASGGIDVSFTAIAAFTMYSITKAVFAWWPDAPFVLILLCGAVGGVLLGLINGVLVHRLKAPSLIVTIGTQYLYRGLLLTFVGTQFFMNIPHSMDSFGRLPLFFYHTNDGLRAVLPVSVIALFLAAGVTWWLLNRTMMGRGVYAMGGSLPIAERLGYNLRAIHLFVFGYTGMLAGIAGILHVSTNRLANPFDLVGTELDVIAAVILGGARITGGTGTVVGTLLGVILVTLINSVLILVGVPSTWQKVIIGAFILVAGTLFALGRRAG</sequence>
<dbReference type="GO" id="GO:0005886">
    <property type="term" value="C:plasma membrane"/>
    <property type="evidence" value="ECO:0007669"/>
    <property type="project" value="UniProtKB-SubCell"/>
</dbReference>
<organism evidence="9 10">
    <name type="scientific">Caballeronia mineralivorans PML1(12)</name>
    <dbReference type="NCBI Taxonomy" id="908627"/>
    <lineage>
        <taxon>Bacteria</taxon>
        <taxon>Pseudomonadati</taxon>
        <taxon>Pseudomonadota</taxon>
        <taxon>Betaproteobacteria</taxon>
        <taxon>Burkholderiales</taxon>
        <taxon>Burkholderiaceae</taxon>
        <taxon>Caballeronia</taxon>
    </lineage>
</organism>